<gene>
    <name evidence="3" type="ORF">JRO89_XS15G0144400</name>
</gene>
<feature type="domain" description="BCAS3 WD40" evidence="2">
    <location>
        <begin position="133"/>
        <end position="319"/>
    </location>
</feature>
<dbReference type="Pfam" id="PF21034">
    <property type="entry name" value="BCAS3_WD40"/>
    <property type="match status" value="1"/>
</dbReference>
<name>A0ABQ8H250_9ROSI</name>
<evidence type="ECO:0000313" key="4">
    <source>
        <dbReference type="Proteomes" id="UP000827721"/>
    </source>
</evidence>
<dbReference type="Proteomes" id="UP000827721">
    <property type="component" value="Unassembled WGS sequence"/>
</dbReference>
<comment type="caution">
    <text evidence="3">The sequence shown here is derived from an EMBL/GenBank/DDBJ whole genome shotgun (WGS) entry which is preliminary data.</text>
</comment>
<evidence type="ECO:0000256" key="1">
    <source>
        <dbReference type="SAM" id="Phobius"/>
    </source>
</evidence>
<protein>
    <recommendedName>
        <fullName evidence="2">BCAS3 WD40 domain-containing protein</fullName>
    </recommendedName>
</protein>
<dbReference type="InterPro" id="IPR045142">
    <property type="entry name" value="BCAS3-like"/>
</dbReference>
<dbReference type="InterPro" id="IPR048382">
    <property type="entry name" value="BCAS3_WD40"/>
</dbReference>
<keyword evidence="4" id="KW-1185">Reference proteome</keyword>
<proteinExistence type="predicted"/>
<accession>A0ABQ8H250</accession>
<evidence type="ECO:0000259" key="2">
    <source>
        <dbReference type="Pfam" id="PF21034"/>
    </source>
</evidence>
<dbReference type="PANTHER" id="PTHR13268">
    <property type="entry name" value="BREAST CARCINOMA AMPLIFIED SEQUENCE 3"/>
    <property type="match status" value="1"/>
</dbReference>
<dbReference type="PANTHER" id="PTHR13268:SF7">
    <property type="entry name" value="AUTOPHAGY-RELATED PROTEIN 18F"/>
    <property type="match status" value="1"/>
</dbReference>
<organism evidence="3 4">
    <name type="scientific">Xanthoceras sorbifolium</name>
    <dbReference type="NCBI Taxonomy" id="99658"/>
    <lineage>
        <taxon>Eukaryota</taxon>
        <taxon>Viridiplantae</taxon>
        <taxon>Streptophyta</taxon>
        <taxon>Embryophyta</taxon>
        <taxon>Tracheophyta</taxon>
        <taxon>Spermatophyta</taxon>
        <taxon>Magnoliopsida</taxon>
        <taxon>eudicotyledons</taxon>
        <taxon>Gunneridae</taxon>
        <taxon>Pentapetalae</taxon>
        <taxon>rosids</taxon>
        <taxon>malvids</taxon>
        <taxon>Sapindales</taxon>
        <taxon>Sapindaceae</taxon>
        <taxon>Xanthoceroideae</taxon>
        <taxon>Xanthoceras</taxon>
    </lineage>
</organism>
<sequence length="439" mass="47386">MLKQQIGGIEINFAFWVFVNFIARLFFGMRNSTDGKKAQNGVGSRSSKSPFRAISSYLRIVSSGASTVARSAVSVASSIVDRDDDSSHDQVLLICSCDAIIPCDGTVFPFVLILVLWAGFDKLEGERGATRRVLLLGYRSGFQVWDVEEADNVRDLVSRYDGPVSFMQMLPRPIASKRSIGKFAEAGPLLVVCSDGSLSGVTNNQDGLTTARNGTIPNYHDSGNGNLVPSVVRFYSLKSQSYVDTLKFRSVIYSVRCSSRVVAICQAAQIHCFDATTLEREYTILTNPIGTGYPSSGGIGYGPLAIGPRWLAYSGSPVVVSNTGRVSPQHLTPSLSFSGVASNGSLVAHYARESSKQLATGIVTLGDMGYKRLSRYCSELLPDSHNSHSASPGLKGNGTVNGVLPEADNVGMFHLLALQIAYTFYVIETVMEIVVWSIK</sequence>
<keyword evidence="1" id="KW-0472">Membrane</keyword>
<feature type="transmembrane region" description="Helical" evidence="1">
    <location>
        <begin position="6"/>
        <end position="27"/>
    </location>
</feature>
<keyword evidence="1" id="KW-0812">Transmembrane</keyword>
<keyword evidence="1" id="KW-1133">Transmembrane helix</keyword>
<evidence type="ECO:0000313" key="3">
    <source>
        <dbReference type="EMBL" id="KAH7544300.1"/>
    </source>
</evidence>
<reference evidence="3 4" key="1">
    <citation type="submission" date="2021-02" db="EMBL/GenBank/DDBJ databases">
        <title>Plant Genome Project.</title>
        <authorList>
            <person name="Zhang R.-G."/>
        </authorList>
    </citation>
    <scope>NUCLEOTIDE SEQUENCE [LARGE SCALE GENOMIC DNA]</scope>
    <source>
        <tissue evidence="3">Leaves</tissue>
    </source>
</reference>
<dbReference type="EMBL" id="JAFEMO010000015">
    <property type="protein sequence ID" value="KAH7544300.1"/>
    <property type="molecule type" value="Genomic_DNA"/>
</dbReference>